<evidence type="ECO:0000256" key="4">
    <source>
        <dbReference type="ARBA" id="ARBA00022538"/>
    </source>
</evidence>
<keyword evidence="4 10" id="KW-0633">Potassium transport</keyword>
<dbReference type="EMBL" id="JAXIOK010000010">
    <property type="protein sequence ID" value="KAK4761120.1"/>
    <property type="molecule type" value="Genomic_DNA"/>
</dbReference>
<dbReference type="PANTHER" id="PTHR30540:SF95">
    <property type="entry name" value="POTASSIUM TRANSPORTER 10"/>
    <property type="match status" value="1"/>
</dbReference>
<evidence type="ECO:0000256" key="6">
    <source>
        <dbReference type="ARBA" id="ARBA00022958"/>
    </source>
</evidence>
<evidence type="ECO:0000256" key="8">
    <source>
        <dbReference type="ARBA" id="ARBA00023065"/>
    </source>
</evidence>
<feature type="transmembrane region" description="Helical" evidence="10">
    <location>
        <begin position="363"/>
        <end position="390"/>
    </location>
</feature>
<protein>
    <recommendedName>
        <fullName evidence="10">Potassium transporter</fullName>
    </recommendedName>
</protein>
<evidence type="ECO:0000256" key="2">
    <source>
        <dbReference type="ARBA" id="ARBA00008440"/>
    </source>
</evidence>
<sequence length="797" mass="89273">MASRAETDDDSDNNRGSMWVLDQKLDQPMDEEAGRLKNMYREKKFSALLLLRLSFQSLGVVYGDLGTSPLYVFYNTFPKGIRDPEDVIGALSLIIYSLTLIPLLKYVFVVCRANDNGQGGTFALYSLLCRHAKVRTIPNQHRTDEELTTYSRSTFPEKSFAAKTKRWFEKHASRKNGLLVLVLVGTCMVIGDGILTPAISVLSAAGGIKVDHPGLSNDVVVVVAVAILLGLFSMQHYGTDRVGWLFAPIVLLWFLLIGGIGIFNIWKYDSSVLRAFSPVYIYRYLKHGGKEGWTSLGGILLCITGTEALFADLAHFPVSAVQIAFTVVVFPCLLLAYTGQASYLMMNREHVHDAFYRSIPDSIYWPMFIVATLAAIVASQATISATFSIIKQAHALGCFPRVKVVHTSKKFLGQIYIPDINWILMVLCIAVTAGFKNQSQIGNAYGTAVVIVMLATTLLMTLIMILVWHCHWLLVLLFTGLSLAVECTYFSAVLFKVDQGGWVPLVIAAAFLVIMYVWHYGTLKRYEFEMQSKVSMAWILGLGPSLGLVRVPGIGLVYTELASGVPRIFSHFITNLPAIHSVVVFVCVKYLPVYTVPEEERFLVKRIGPKNFHMFRCIARYGYKDLHKKDDDFEKKLFDNLFLFVRLEYMMEGCSDSDEYSLYGQQTEQSRGPLQIKNGDTNTSSTLSDVDLTISSESPIMPVKSPSHINSVTISSAGQTSSQNEMDEREFINSCRDAGVVHILGNTVIRARRESRFYKKIIVDYIYAFLRKICRENSVIFNVPHESLLNVGQVFYV</sequence>
<keyword evidence="8 10" id="KW-0406">Ion transport</keyword>
<comment type="function">
    <text evidence="10">Potassium transporter.</text>
</comment>
<feature type="transmembrane region" description="Helical" evidence="10">
    <location>
        <begin position="45"/>
        <end position="67"/>
    </location>
</feature>
<feature type="transmembrane region" description="Helical" evidence="10">
    <location>
        <begin position="178"/>
        <end position="202"/>
    </location>
</feature>
<comment type="subcellular location">
    <subcellularLocation>
        <location evidence="1">Cell membrane</location>
        <topology evidence="1">Multi-pass membrane protein</topology>
    </subcellularLocation>
    <subcellularLocation>
        <location evidence="10">Membrane</location>
        <topology evidence="10">Multi-pass membrane protein</topology>
    </subcellularLocation>
</comment>
<feature type="transmembrane region" description="Helical" evidence="10">
    <location>
        <begin position="214"/>
        <end position="232"/>
    </location>
</feature>
<comment type="caution">
    <text evidence="13">The sequence shown here is derived from an EMBL/GenBank/DDBJ whole genome shotgun (WGS) entry which is preliminary data.</text>
</comment>
<feature type="domain" description="K+ potassium transporter C-terminal" evidence="12">
    <location>
        <begin position="552"/>
        <end position="794"/>
    </location>
</feature>
<evidence type="ECO:0000259" key="11">
    <source>
        <dbReference type="Pfam" id="PF02705"/>
    </source>
</evidence>
<dbReference type="PANTHER" id="PTHR30540">
    <property type="entry name" value="OSMOTIC STRESS POTASSIUM TRANSPORTER"/>
    <property type="match status" value="1"/>
</dbReference>
<feature type="transmembrane region" description="Helical" evidence="10">
    <location>
        <begin position="538"/>
        <end position="558"/>
    </location>
</feature>
<dbReference type="GO" id="GO:0005886">
    <property type="term" value="C:plasma membrane"/>
    <property type="evidence" value="ECO:0007669"/>
    <property type="project" value="UniProtKB-SubCell"/>
</dbReference>
<comment type="caution">
    <text evidence="10">Lacks conserved residue(s) required for the propagation of feature annotation.</text>
</comment>
<evidence type="ECO:0000256" key="9">
    <source>
        <dbReference type="ARBA" id="ARBA00023136"/>
    </source>
</evidence>
<evidence type="ECO:0000313" key="13">
    <source>
        <dbReference type="EMBL" id="KAK4761120.1"/>
    </source>
</evidence>
<evidence type="ECO:0000256" key="1">
    <source>
        <dbReference type="ARBA" id="ARBA00004651"/>
    </source>
</evidence>
<proteinExistence type="inferred from homology"/>
<keyword evidence="6 10" id="KW-0630">Potassium</keyword>
<feature type="transmembrane region" description="Helical" evidence="10">
    <location>
        <begin position="323"/>
        <end position="343"/>
    </location>
</feature>
<dbReference type="Proteomes" id="UP001345219">
    <property type="component" value="Chromosome 5"/>
</dbReference>
<keyword evidence="5 10" id="KW-0812">Transmembrane</keyword>
<evidence type="ECO:0000256" key="7">
    <source>
        <dbReference type="ARBA" id="ARBA00022989"/>
    </source>
</evidence>
<feature type="transmembrane region" description="Helical" evidence="10">
    <location>
        <begin position="501"/>
        <end position="518"/>
    </location>
</feature>
<dbReference type="InterPro" id="IPR053952">
    <property type="entry name" value="K_trans_C"/>
</dbReference>
<evidence type="ECO:0000256" key="10">
    <source>
        <dbReference type="RuleBase" id="RU321113"/>
    </source>
</evidence>
<evidence type="ECO:0000256" key="3">
    <source>
        <dbReference type="ARBA" id="ARBA00022448"/>
    </source>
</evidence>
<keyword evidence="3" id="KW-0813">Transport</keyword>
<evidence type="ECO:0000259" key="12">
    <source>
        <dbReference type="Pfam" id="PF22776"/>
    </source>
</evidence>
<dbReference type="InterPro" id="IPR003855">
    <property type="entry name" value="K+_transporter"/>
</dbReference>
<feature type="transmembrane region" description="Helical" evidence="10">
    <location>
        <begin position="445"/>
        <end position="467"/>
    </location>
</feature>
<dbReference type="InterPro" id="IPR053951">
    <property type="entry name" value="K_trans_N"/>
</dbReference>
<dbReference type="Pfam" id="PF02705">
    <property type="entry name" value="K_trans"/>
    <property type="match status" value="1"/>
</dbReference>
<feature type="transmembrane region" description="Helical" evidence="10">
    <location>
        <begin position="244"/>
        <end position="266"/>
    </location>
</feature>
<dbReference type="Pfam" id="PF22776">
    <property type="entry name" value="K_trans_C"/>
    <property type="match status" value="1"/>
</dbReference>
<organism evidence="13 14">
    <name type="scientific">Trapa incisa</name>
    <dbReference type="NCBI Taxonomy" id="236973"/>
    <lineage>
        <taxon>Eukaryota</taxon>
        <taxon>Viridiplantae</taxon>
        <taxon>Streptophyta</taxon>
        <taxon>Embryophyta</taxon>
        <taxon>Tracheophyta</taxon>
        <taxon>Spermatophyta</taxon>
        <taxon>Magnoliopsida</taxon>
        <taxon>eudicotyledons</taxon>
        <taxon>Gunneridae</taxon>
        <taxon>Pentapetalae</taxon>
        <taxon>rosids</taxon>
        <taxon>malvids</taxon>
        <taxon>Myrtales</taxon>
        <taxon>Lythraceae</taxon>
        <taxon>Trapa</taxon>
    </lineage>
</organism>
<dbReference type="NCBIfam" id="TIGR00794">
    <property type="entry name" value="kup"/>
    <property type="match status" value="1"/>
</dbReference>
<dbReference type="GO" id="GO:0015079">
    <property type="term" value="F:potassium ion transmembrane transporter activity"/>
    <property type="evidence" value="ECO:0007669"/>
    <property type="project" value="UniProtKB-UniRule"/>
</dbReference>
<keyword evidence="7 10" id="KW-1133">Transmembrane helix</keyword>
<evidence type="ECO:0000313" key="14">
    <source>
        <dbReference type="Proteomes" id="UP001345219"/>
    </source>
</evidence>
<gene>
    <name evidence="13" type="ORF">SAY87_006013</name>
</gene>
<keyword evidence="14" id="KW-1185">Reference proteome</keyword>
<feature type="transmembrane region" description="Helical" evidence="10">
    <location>
        <begin position="411"/>
        <end position="433"/>
    </location>
</feature>
<accession>A0AAN7QCM1</accession>
<name>A0AAN7QCM1_9MYRT</name>
<reference evidence="13 14" key="1">
    <citation type="journal article" date="2023" name="Hortic Res">
        <title>Pangenome of water caltrop reveals structural variations and asymmetric subgenome divergence after allopolyploidization.</title>
        <authorList>
            <person name="Zhang X."/>
            <person name="Chen Y."/>
            <person name="Wang L."/>
            <person name="Yuan Y."/>
            <person name="Fang M."/>
            <person name="Shi L."/>
            <person name="Lu R."/>
            <person name="Comes H.P."/>
            <person name="Ma Y."/>
            <person name="Chen Y."/>
            <person name="Huang G."/>
            <person name="Zhou Y."/>
            <person name="Zheng Z."/>
            <person name="Qiu Y."/>
        </authorList>
    </citation>
    <scope>NUCLEOTIDE SEQUENCE [LARGE SCALE GENOMIC DNA]</scope>
    <source>
        <tissue evidence="13">Roots</tissue>
    </source>
</reference>
<feature type="domain" description="K+ potassium transporter integral membrane" evidence="11">
    <location>
        <begin position="54"/>
        <end position="539"/>
    </location>
</feature>
<comment type="similarity">
    <text evidence="2 10">Belongs to the HAK/KUP transporter (TC 2.A.72.3) family.</text>
</comment>
<keyword evidence="9 10" id="KW-0472">Membrane</keyword>
<feature type="transmembrane region" description="Helical" evidence="10">
    <location>
        <begin position="578"/>
        <end position="596"/>
    </location>
</feature>
<dbReference type="AlphaFoldDB" id="A0AAN7QCM1"/>
<evidence type="ECO:0000256" key="5">
    <source>
        <dbReference type="ARBA" id="ARBA00022692"/>
    </source>
</evidence>
<feature type="transmembrane region" description="Helical" evidence="10">
    <location>
        <begin position="474"/>
        <end position="495"/>
    </location>
</feature>
<feature type="transmembrane region" description="Helical" evidence="10">
    <location>
        <begin position="87"/>
        <end position="108"/>
    </location>
</feature>